<dbReference type="EMBL" id="AP024525">
    <property type="protein sequence ID" value="BCT77866.1"/>
    <property type="molecule type" value="Genomic_DNA"/>
</dbReference>
<keyword evidence="2" id="KW-1185">Reference proteome</keyword>
<gene>
    <name evidence="1" type="ORF">SCMU_37080</name>
</gene>
<reference evidence="1 2" key="1">
    <citation type="journal article" date="2021" name="J. Biosci. Bioeng.">
        <title>Identification and characterization of a chc gene cluster responsible for the aromatization pathway of cyclohexanecarboxylate degradation in Sinomonas cyclohexanicum ATCC 51369.</title>
        <authorList>
            <person name="Yamamoto T."/>
            <person name="Hasegawa Y."/>
            <person name="Lau P.C.K."/>
            <person name="Iwaki H."/>
        </authorList>
    </citation>
    <scope>NUCLEOTIDE SEQUENCE [LARGE SCALE GENOMIC DNA]</scope>
    <source>
        <strain evidence="1 2">ATCC 51369</strain>
    </source>
</reference>
<name>A0ABN6FPA5_SINCY</name>
<evidence type="ECO:0008006" key="3">
    <source>
        <dbReference type="Google" id="ProtNLM"/>
    </source>
</evidence>
<organism evidence="1 2">
    <name type="scientific">Sinomonas cyclohexanicum</name>
    <name type="common">Corynebacterium cyclohexanicum</name>
    <dbReference type="NCBI Taxonomy" id="322009"/>
    <lineage>
        <taxon>Bacteria</taxon>
        <taxon>Bacillati</taxon>
        <taxon>Actinomycetota</taxon>
        <taxon>Actinomycetes</taxon>
        <taxon>Micrococcales</taxon>
        <taxon>Micrococcaceae</taxon>
        <taxon>Sinomonas</taxon>
    </lineage>
</organism>
<sequence length="324" mass="35121">MVGMASGELDRQPSFHDTRDLTPFRSAQVYAPVRGMGRRIAQQVAVRVRAPRLRPFASKIEKQVYAAVFAHGEPERLVLLARAHPGWSGLCYVMAGMHAYRSHHHAQAAELLARGLAGASEPAATAFAAEYLGGVRHWIEVSEGVEVEAVFSEEAVCLALAHSLREVGRPEEAVAVLAPLPPSVPAALAACRLAEVLGRPHEIVARTEGLTNASDLAAALLVLRARALRELGRRAEAQAAVREAMRRRRTSFAVKNAAATERALLLLGVGRRTRGGGHRAGGDAAPSSAFDELREVTKARRVREARARELWVRDFEDLERGPGE</sequence>
<evidence type="ECO:0000313" key="1">
    <source>
        <dbReference type="EMBL" id="BCT77866.1"/>
    </source>
</evidence>
<accession>A0ABN6FPA5</accession>
<protein>
    <recommendedName>
        <fullName evidence="3">Tetratricopeptide repeat protein</fullName>
    </recommendedName>
</protein>
<evidence type="ECO:0000313" key="2">
    <source>
        <dbReference type="Proteomes" id="UP001319861"/>
    </source>
</evidence>
<proteinExistence type="predicted"/>
<dbReference type="Proteomes" id="UP001319861">
    <property type="component" value="Chromosome"/>
</dbReference>